<sequence>MRYIRYAFWALLAIVLIALALANRAPVTLQLLPADLALLVGFSLSFTVPVFVLFFGGIIMGLLVGFVWEWMRESKQRSEARKNSRENTHLKREVDRLKVDKAKQEGDEVLALLDGPRRA</sequence>
<dbReference type="Pfam" id="PF06305">
    <property type="entry name" value="LapA_dom"/>
    <property type="match status" value="1"/>
</dbReference>
<feature type="transmembrane region" description="Helical" evidence="5">
    <location>
        <begin position="48"/>
        <end position="68"/>
    </location>
</feature>
<reference evidence="7 8" key="1">
    <citation type="submission" date="2017-03" db="EMBL/GenBank/DDBJ databases">
        <authorList>
            <person name="Afonso C.L."/>
            <person name="Miller P.J."/>
            <person name="Scott M.A."/>
            <person name="Spackman E."/>
            <person name="Goraichik I."/>
            <person name="Dimitrov K.M."/>
            <person name="Suarez D.L."/>
            <person name="Swayne D.E."/>
        </authorList>
    </citation>
    <scope>NUCLEOTIDE SEQUENCE [LARGE SCALE GENOMIC DNA]</scope>
    <source>
        <strain evidence="7 8">CECT 8620</strain>
    </source>
</reference>
<evidence type="ECO:0000313" key="7">
    <source>
        <dbReference type="EMBL" id="SLN59223.1"/>
    </source>
</evidence>
<organism evidence="7 8">
    <name type="scientific">Aquimixticola soesokkakensis</name>
    <dbReference type="NCBI Taxonomy" id="1519096"/>
    <lineage>
        <taxon>Bacteria</taxon>
        <taxon>Pseudomonadati</taxon>
        <taxon>Pseudomonadota</taxon>
        <taxon>Alphaproteobacteria</taxon>
        <taxon>Rhodobacterales</taxon>
        <taxon>Paracoccaceae</taxon>
        <taxon>Aquimixticola</taxon>
    </lineage>
</organism>
<keyword evidence="8" id="KW-1185">Reference proteome</keyword>
<gene>
    <name evidence="7" type="ORF">AQS8620_02633</name>
</gene>
<keyword evidence="4 5" id="KW-0472">Membrane</keyword>
<protein>
    <recommendedName>
        <fullName evidence="6">Lipopolysaccharide assembly protein A domain-containing protein</fullName>
    </recommendedName>
</protein>
<evidence type="ECO:0000256" key="5">
    <source>
        <dbReference type="SAM" id="Phobius"/>
    </source>
</evidence>
<name>A0A1Y5TFK0_9RHOB</name>
<dbReference type="GO" id="GO:0005886">
    <property type="term" value="C:plasma membrane"/>
    <property type="evidence" value="ECO:0007669"/>
    <property type="project" value="InterPro"/>
</dbReference>
<evidence type="ECO:0000256" key="1">
    <source>
        <dbReference type="ARBA" id="ARBA00022475"/>
    </source>
</evidence>
<keyword evidence="3 5" id="KW-1133">Transmembrane helix</keyword>
<evidence type="ECO:0000313" key="8">
    <source>
        <dbReference type="Proteomes" id="UP000193862"/>
    </source>
</evidence>
<dbReference type="EMBL" id="FWFS01000010">
    <property type="protein sequence ID" value="SLN59223.1"/>
    <property type="molecule type" value="Genomic_DNA"/>
</dbReference>
<evidence type="ECO:0000256" key="4">
    <source>
        <dbReference type="ARBA" id="ARBA00023136"/>
    </source>
</evidence>
<dbReference type="InterPro" id="IPR010445">
    <property type="entry name" value="LapA_dom"/>
</dbReference>
<accession>A0A1Y5TFK0</accession>
<dbReference type="AlphaFoldDB" id="A0A1Y5TFK0"/>
<dbReference type="Proteomes" id="UP000193862">
    <property type="component" value="Unassembled WGS sequence"/>
</dbReference>
<proteinExistence type="predicted"/>
<keyword evidence="2 5" id="KW-0812">Transmembrane</keyword>
<evidence type="ECO:0000259" key="6">
    <source>
        <dbReference type="Pfam" id="PF06305"/>
    </source>
</evidence>
<feature type="domain" description="Lipopolysaccharide assembly protein A" evidence="6">
    <location>
        <begin position="23"/>
        <end position="94"/>
    </location>
</feature>
<dbReference type="RefSeq" id="WP_085837347.1">
    <property type="nucleotide sequence ID" value="NZ_FWFS01000010.1"/>
</dbReference>
<keyword evidence="1" id="KW-1003">Cell membrane</keyword>
<evidence type="ECO:0000256" key="2">
    <source>
        <dbReference type="ARBA" id="ARBA00022692"/>
    </source>
</evidence>
<evidence type="ECO:0000256" key="3">
    <source>
        <dbReference type="ARBA" id="ARBA00022989"/>
    </source>
</evidence>
<dbReference type="OrthoDB" id="7689797at2"/>